<dbReference type="Pfam" id="PF00397">
    <property type="entry name" value="WW"/>
    <property type="match status" value="1"/>
</dbReference>
<name>A0ABR1G078_AURAN</name>
<dbReference type="Proteomes" id="UP001363151">
    <property type="component" value="Unassembled WGS sequence"/>
</dbReference>
<sequence length="180" mass="18458">MRMAATTETVTEASGDVWETHEDPATGNRYFLNTSTGESRWPSQMEDAAVGASPASPAGGGSWLGTLLFVVFAAAAAFGATALPADHAVRAACPFEFPATDVAALKLKIADVLATAEYRVPPASPAVEAVDDSALPSASDVADAGDGGVLARLRAHQKKTAAAFSVLALMPLYNKLVAPN</sequence>
<dbReference type="EMBL" id="JBBJCI010000152">
    <property type="protein sequence ID" value="KAK7241887.1"/>
    <property type="molecule type" value="Genomic_DNA"/>
</dbReference>
<evidence type="ECO:0000259" key="2">
    <source>
        <dbReference type="Pfam" id="PF00397"/>
    </source>
</evidence>
<evidence type="ECO:0000313" key="4">
    <source>
        <dbReference type="Proteomes" id="UP001363151"/>
    </source>
</evidence>
<keyword evidence="1" id="KW-1133">Transmembrane helix</keyword>
<accession>A0ABR1G078</accession>
<keyword evidence="1" id="KW-0472">Membrane</keyword>
<evidence type="ECO:0000313" key="3">
    <source>
        <dbReference type="EMBL" id="KAK7241887.1"/>
    </source>
</evidence>
<keyword evidence="4" id="KW-1185">Reference proteome</keyword>
<evidence type="ECO:0000256" key="1">
    <source>
        <dbReference type="SAM" id="Phobius"/>
    </source>
</evidence>
<feature type="transmembrane region" description="Helical" evidence="1">
    <location>
        <begin position="63"/>
        <end position="83"/>
    </location>
</feature>
<dbReference type="InterPro" id="IPR001202">
    <property type="entry name" value="WW_dom"/>
</dbReference>
<feature type="domain" description="WW" evidence="2">
    <location>
        <begin position="17"/>
        <end position="41"/>
    </location>
</feature>
<dbReference type="CDD" id="cd00201">
    <property type="entry name" value="WW"/>
    <property type="match status" value="1"/>
</dbReference>
<comment type="caution">
    <text evidence="3">The sequence shown here is derived from an EMBL/GenBank/DDBJ whole genome shotgun (WGS) entry which is preliminary data.</text>
</comment>
<protein>
    <recommendedName>
        <fullName evidence="2">WW domain-containing protein</fullName>
    </recommendedName>
</protein>
<dbReference type="Gene3D" id="2.20.70.10">
    <property type="match status" value="1"/>
</dbReference>
<proteinExistence type="predicted"/>
<reference evidence="3 4" key="1">
    <citation type="submission" date="2024-03" db="EMBL/GenBank/DDBJ databases">
        <title>Aureococcus anophagefferens CCMP1851 and Kratosvirus quantuckense: Draft genome of a second virus-susceptible host strain in the model system.</title>
        <authorList>
            <person name="Chase E."/>
            <person name="Truchon A.R."/>
            <person name="Schepens W."/>
            <person name="Wilhelm S.W."/>
        </authorList>
    </citation>
    <scope>NUCLEOTIDE SEQUENCE [LARGE SCALE GENOMIC DNA]</scope>
    <source>
        <strain evidence="3 4">CCMP1851</strain>
    </source>
</reference>
<organism evidence="3 4">
    <name type="scientific">Aureococcus anophagefferens</name>
    <name type="common">Harmful bloom alga</name>
    <dbReference type="NCBI Taxonomy" id="44056"/>
    <lineage>
        <taxon>Eukaryota</taxon>
        <taxon>Sar</taxon>
        <taxon>Stramenopiles</taxon>
        <taxon>Ochrophyta</taxon>
        <taxon>Pelagophyceae</taxon>
        <taxon>Pelagomonadales</taxon>
        <taxon>Pelagomonadaceae</taxon>
        <taxon>Aureococcus</taxon>
    </lineage>
</organism>
<gene>
    <name evidence="3" type="ORF">SO694_00019330</name>
</gene>
<keyword evidence="1" id="KW-0812">Transmembrane</keyword>